<dbReference type="AlphaFoldDB" id="A0A4R5CHL5"/>
<dbReference type="OrthoDB" id="1270539at2"/>
<name>A0A4R5CHL5_9FLAO</name>
<comment type="caution">
    <text evidence="2">The sequence shown here is derived from an EMBL/GenBank/DDBJ whole genome shotgun (WGS) entry which is preliminary data.</text>
</comment>
<dbReference type="PANTHER" id="PTHR30007">
    <property type="entry name" value="PHP DOMAIN PROTEIN"/>
    <property type="match status" value="1"/>
</dbReference>
<organism evidence="2 3">
    <name type="scientific">Flavobacterium cellulosilyticum</name>
    <dbReference type="NCBI Taxonomy" id="2541731"/>
    <lineage>
        <taxon>Bacteria</taxon>
        <taxon>Pseudomonadati</taxon>
        <taxon>Bacteroidota</taxon>
        <taxon>Flavobacteriia</taxon>
        <taxon>Flavobacteriales</taxon>
        <taxon>Flavobacteriaceae</taxon>
        <taxon>Flavobacterium</taxon>
    </lineage>
</organism>
<dbReference type="PANTHER" id="PTHR30007:SF0">
    <property type="entry name" value="TRANSPOSASE"/>
    <property type="match status" value="1"/>
</dbReference>
<dbReference type="InterPro" id="IPR025161">
    <property type="entry name" value="IS402-like_dom"/>
</dbReference>
<sequence length="102" mass="12152">MKNWCVCPDCLRVIFNAKFYLVKTGCQWRILPKDFPKWELVYYFFTKWKNNGTIDFIHEVIREKVRKKHKKKETPSVGIIDSLSVKTTRKGVEIGVLMEVKK</sequence>
<reference evidence="2 3" key="1">
    <citation type="submission" date="2019-03" db="EMBL/GenBank/DDBJ databases">
        <title>Flavobacterium AR-3-4 sp. nov. isolated from arctic soil.</title>
        <authorList>
            <person name="Chaudhary D.K."/>
        </authorList>
    </citation>
    <scope>NUCLEOTIDE SEQUENCE [LARGE SCALE GENOMIC DNA]</scope>
    <source>
        <strain evidence="2 3">AR-3-4</strain>
    </source>
</reference>
<dbReference type="Pfam" id="PF13340">
    <property type="entry name" value="DUF4096"/>
    <property type="match status" value="1"/>
</dbReference>
<protein>
    <submittedName>
        <fullName evidence="2">Transposase</fullName>
    </submittedName>
</protein>
<dbReference type="Proteomes" id="UP000295479">
    <property type="component" value="Unassembled WGS sequence"/>
</dbReference>
<dbReference type="RefSeq" id="WP_132002479.1">
    <property type="nucleotide sequence ID" value="NZ_SMFK01000002.1"/>
</dbReference>
<evidence type="ECO:0000313" key="2">
    <source>
        <dbReference type="EMBL" id="TDD98579.1"/>
    </source>
</evidence>
<evidence type="ECO:0000313" key="3">
    <source>
        <dbReference type="Proteomes" id="UP000295479"/>
    </source>
</evidence>
<evidence type="ECO:0000259" key="1">
    <source>
        <dbReference type="Pfam" id="PF13340"/>
    </source>
</evidence>
<dbReference type="EMBL" id="SMFK01000002">
    <property type="protein sequence ID" value="TDD98579.1"/>
    <property type="molecule type" value="Genomic_DNA"/>
</dbReference>
<accession>A0A4R5CHL5</accession>
<proteinExistence type="predicted"/>
<gene>
    <name evidence="2" type="ORF">E0F76_05480</name>
</gene>
<feature type="domain" description="Insertion element IS402-like" evidence="1">
    <location>
        <begin position="10"/>
        <end position="58"/>
    </location>
</feature>
<keyword evidence="3" id="KW-1185">Reference proteome</keyword>